<proteinExistence type="predicted"/>
<dbReference type="EMBL" id="JBCFQL010000010">
    <property type="protein sequence ID" value="MFA9191826.1"/>
    <property type="molecule type" value="Genomic_DNA"/>
</dbReference>
<organism evidence="2 3">
    <name type="scientific">Flavobacterium zubiriense</name>
    <dbReference type="NCBI Taxonomy" id="3138075"/>
    <lineage>
        <taxon>Bacteria</taxon>
        <taxon>Pseudomonadati</taxon>
        <taxon>Bacteroidota</taxon>
        <taxon>Flavobacteriia</taxon>
        <taxon>Flavobacteriales</taxon>
        <taxon>Flavobacteriaceae</taxon>
        <taxon>Flavobacterium</taxon>
    </lineage>
</organism>
<dbReference type="Pfam" id="PF10988">
    <property type="entry name" value="DUF2807"/>
    <property type="match status" value="1"/>
</dbReference>
<gene>
    <name evidence="2" type="ORF">AAGV28_10660</name>
</gene>
<sequence length="259" mass="28429">MQKTKFNTFILFSLIILLFASCINYERTETVKTVKSSGNITQESRYFDEDFNKINVSCGINVVIEQSTNTEVTVITDEDFQQKIKTKVENGTLYISNTTSKTTFSIFGYKRTKIHDAATKKVIIKLPIIKELEANSASKIENKGILRGNSIALKSSSASEIKLNLEYEKIDAESSSASKIDLEGLAIDFNAYASSASKIEADDLLVNTATAESSSASKISIHPSVSLKANANSAGEIKYKKIPKQIEKTINSGGNIKQD</sequence>
<comment type="caution">
    <text evidence="2">The sequence shown here is derived from an EMBL/GenBank/DDBJ whole genome shotgun (WGS) entry which is preliminary data.</text>
</comment>
<evidence type="ECO:0000313" key="3">
    <source>
        <dbReference type="Proteomes" id="UP001574169"/>
    </source>
</evidence>
<protein>
    <submittedName>
        <fullName evidence="2">Head GIN domain-containing protein</fullName>
    </submittedName>
</protein>
<dbReference type="Proteomes" id="UP001574169">
    <property type="component" value="Unassembled WGS sequence"/>
</dbReference>
<accession>A0ABV4TCK5</accession>
<dbReference type="PROSITE" id="PS51257">
    <property type="entry name" value="PROKAR_LIPOPROTEIN"/>
    <property type="match status" value="1"/>
</dbReference>
<dbReference type="RefSeq" id="WP_373406794.1">
    <property type="nucleotide sequence ID" value="NZ_JBCFQL010000010.1"/>
</dbReference>
<evidence type="ECO:0000259" key="1">
    <source>
        <dbReference type="Pfam" id="PF10988"/>
    </source>
</evidence>
<feature type="domain" description="Putative auto-transporter adhesin head GIN" evidence="1">
    <location>
        <begin position="50"/>
        <end position="241"/>
    </location>
</feature>
<dbReference type="InterPro" id="IPR021255">
    <property type="entry name" value="DUF2807"/>
</dbReference>
<keyword evidence="3" id="KW-1185">Reference proteome</keyword>
<evidence type="ECO:0000313" key="2">
    <source>
        <dbReference type="EMBL" id="MFA9191826.1"/>
    </source>
</evidence>
<dbReference type="Gene3D" id="2.160.20.120">
    <property type="match status" value="1"/>
</dbReference>
<name>A0ABV4TCK5_9FLAO</name>
<reference evidence="2 3" key="1">
    <citation type="submission" date="2024-04" db="EMBL/GenBank/DDBJ databases">
        <title>New Clade of Flavobacterium.</title>
        <authorList>
            <person name="Matos L."/>
            <person name="Proenca D.N."/>
            <person name="Fransisco R.M."/>
            <person name="Chung A.P."/>
            <person name="Maccario L."/>
            <person name="Sorensen S.J."/>
            <person name="Morais P.V."/>
        </authorList>
    </citation>
    <scope>NUCLEOTIDE SEQUENCE [LARGE SCALE GENOMIC DNA]</scope>
    <source>
        <strain evidence="2 3">FZUC8N2.13</strain>
    </source>
</reference>